<sequence length="137" mass="15053">MTGRRTCTAQNLVEFAIVAPLLFLFIFGIIEFGWAFYVHSELTNAAREGARYAAVHGDLCAEHPPCQRATSDSVRTYILDRLSVPDAERITVTLQGSLAPGEHVTVQVSYPFRPLVGFVLPVGGLTLRTSSSMIVHY</sequence>
<keyword evidence="1" id="KW-0472">Membrane</keyword>
<reference evidence="3" key="2">
    <citation type="journal article" date="2012" name="PLoS ONE">
        <title>A Deeply Branching Thermophilic Bacterium with an Ancient Acetyl-CoA Pathway Dominates a Subsurface Ecosystem.</title>
        <authorList>
            <person name="Takami H."/>
            <person name="Noguchi H."/>
            <person name="Takaki Y."/>
            <person name="Uchiyama I."/>
            <person name="Toyoda A."/>
            <person name="Nishi S."/>
            <person name="Chee G.-J."/>
            <person name="Arai W."/>
            <person name="Nunoura T."/>
            <person name="Itoh T."/>
            <person name="Hattori M."/>
            <person name="Takai K."/>
        </authorList>
    </citation>
    <scope>NUCLEOTIDE SEQUENCE</scope>
</reference>
<dbReference type="InterPro" id="IPR012495">
    <property type="entry name" value="TadE-like_dom"/>
</dbReference>
<evidence type="ECO:0000256" key="1">
    <source>
        <dbReference type="SAM" id="Phobius"/>
    </source>
</evidence>
<keyword evidence="1" id="KW-0812">Transmembrane</keyword>
<reference evidence="3" key="1">
    <citation type="journal article" date="2005" name="Environ. Microbiol.">
        <title>Genetic and functional properties of uncultivated thermophilic crenarchaeotes from a subsurface gold mine as revealed by analysis of genome fragments.</title>
        <authorList>
            <person name="Nunoura T."/>
            <person name="Hirayama H."/>
            <person name="Takami H."/>
            <person name="Oida H."/>
            <person name="Nishi S."/>
            <person name="Shimamura S."/>
            <person name="Suzuki Y."/>
            <person name="Inagaki F."/>
            <person name="Takai K."/>
            <person name="Nealson K.H."/>
            <person name="Horikoshi K."/>
        </authorList>
    </citation>
    <scope>NUCLEOTIDE SEQUENCE</scope>
</reference>
<protein>
    <submittedName>
        <fullName evidence="3">Hypothetical conserved protein</fullName>
    </submittedName>
</protein>
<evidence type="ECO:0000313" key="3">
    <source>
        <dbReference type="EMBL" id="BAL52587.1"/>
    </source>
</evidence>
<keyword evidence="1" id="KW-1133">Transmembrane helix</keyword>
<dbReference type="EMBL" id="AP011632">
    <property type="protein sequence ID" value="BAL52587.1"/>
    <property type="molecule type" value="Genomic_DNA"/>
</dbReference>
<evidence type="ECO:0000259" key="2">
    <source>
        <dbReference type="Pfam" id="PF07811"/>
    </source>
</evidence>
<accession>H5S8V1</accession>
<gene>
    <name evidence="3" type="ORF">HGMM_F01F09C27</name>
</gene>
<name>H5S8V1_9ZZZZ</name>
<proteinExistence type="predicted"/>
<organism evidence="3">
    <name type="scientific">uncultured prokaryote</name>
    <dbReference type="NCBI Taxonomy" id="198431"/>
    <lineage>
        <taxon>unclassified sequences</taxon>
        <taxon>environmental samples</taxon>
    </lineage>
</organism>
<dbReference type="Pfam" id="PF07811">
    <property type="entry name" value="TadE"/>
    <property type="match status" value="1"/>
</dbReference>
<feature type="domain" description="TadE-like" evidence="2">
    <location>
        <begin position="12"/>
        <end position="51"/>
    </location>
</feature>
<feature type="transmembrane region" description="Helical" evidence="1">
    <location>
        <begin position="12"/>
        <end position="37"/>
    </location>
</feature>
<dbReference type="AlphaFoldDB" id="H5S8V1"/>